<dbReference type="SUPFAM" id="SSF46689">
    <property type="entry name" value="Homeodomain-like"/>
    <property type="match status" value="2"/>
</dbReference>
<evidence type="ECO:0000256" key="1">
    <source>
        <dbReference type="ARBA" id="ARBA00004123"/>
    </source>
</evidence>
<dbReference type="Pfam" id="PF03184">
    <property type="entry name" value="DDE_1"/>
    <property type="match status" value="1"/>
</dbReference>
<keyword evidence="5" id="KW-1185">Reference proteome</keyword>
<dbReference type="AlphaFoldDB" id="A0A0N5BPZ7"/>
<dbReference type="InterPro" id="IPR007889">
    <property type="entry name" value="HTH_Psq"/>
</dbReference>
<dbReference type="PROSITE" id="PS51253">
    <property type="entry name" value="HTH_CENPB"/>
    <property type="match status" value="1"/>
</dbReference>
<protein>
    <submittedName>
        <fullName evidence="6">HTH CENPB-type domain-containing protein</fullName>
    </submittedName>
</protein>
<evidence type="ECO:0000256" key="2">
    <source>
        <dbReference type="ARBA" id="ARBA00023125"/>
    </source>
</evidence>
<sequence length="389" mass="44542">MAPKSKRNVLSISEKIKIINMVEVEKKSVSVVARMHNKNESSIREVLKNKDIIRSSFSTAPDTAKVASTVRDKTLVKVEKALNLWVEDMVRKKMPINSIVLREKTLSLYKDMKPENEGERDDKLFVASKGWLHRFRKRYNLKNIKITGESASADVEAATFIVNAPGHPTSLMTKDENVEVVFLPPNTTALLQPLDQEVIRCFKAVYTRQVFDMIRSKVENSDGTGLMECWKSFTIADAIVFTKGAVDFLKPEMITACWKKLLSGEGFDDMTEDELNEHFNDNLEVLTNEELKNLIISSGEESEEDETQEPPASWTLDKFAKVFRTAQTLKDQIMDYDPMMERSINITRKITETMEPLQKLFDELKIQKQQLPITMFLEKIDENSSDDDN</sequence>
<dbReference type="GO" id="GO:0005634">
    <property type="term" value="C:nucleus"/>
    <property type="evidence" value="ECO:0007669"/>
    <property type="project" value="UniProtKB-SubCell"/>
</dbReference>
<dbReference type="STRING" id="174720.A0A0N5BPZ7"/>
<keyword evidence="3" id="KW-0539">Nucleus</keyword>
<evidence type="ECO:0000313" key="6">
    <source>
        <dbReference type="WBParaSite" id="SPAL_0000797200.1"/>
    </source>
</evidence>
<dbReference type="Pfam" id="PF04218">
    <property type="entry name" value="CENP-B_N"/>
    <property type="match status" value="1"/>
</dbReference>
<accession>A0A0N5BPZ7</accession>
<dbReference type="InterPro" id="IPR006600">
    <property type="entry name" value="HTH_CenpB_DNA-bd_dom"/>
</dbReference>
<dbReference type="InterPro" id="IPR050863">
    <property type="entry name" value="CenT-Element_Derived"/>
</dbReference>
<dbReference type="Gene3D" id="1.10.10.60">
    <property type="entry name" value="Homeodomain-like"/>
    <property type="match status" value="2"/>
</dbReference>
<dbReference type="WBParaSite" id="SPAL_0000797200.1">
    <property type="protein sequence ID" value="SPAL_0000797200.1"/>
    <property type="gene ID" value="SPAL_0000797200"/>
</dbReference>
<evidence type="ECO:0000256" key="3">
    <source>
        <dbReference type="ARBA" id="ARBA00023242"/>
    </source>
</evidence>
<dbReference type="InterPro" id="IPR004875">
    <property type="entry name" value="DDE_SF_endonuclease_dom"/>
</dbReference>
<dbReference type="InterPro" id="IPR009057">
    <property type="entry name" value="Homeodomain-like_sf"/>
</dbReference>
<evidence type="ECO:0000313" key="5">
    <source>
        <dbReference type="Proteomes" id="UP000046392"/>
    </source>
</evidence>
<reference evidence="6" key="1">
    <citation type="submission" date="2017-02" db="UniProtKB">
        <authorList>
            <consortium name="WormBaseParasite"/>
        </authorList>
    </citation>
    <scope>IDENTIFICATION</scope>
</reference>
<dbReference type="SMART" id="SM00674">
    <property type="entry name" value="CENPB"/>
    <property type="match status" value="1"/>
</dbReference>
<dbReference type="PANTHER" id="PTHR19303:SF52">
    <property type="entry name" value="TIGGER TRANSPOSABLE ELEMENT-DERIVED PROTEIN 6"/>
    <property type="match status" value="1"/>
</dbReference>
<keyword evidence="2" id="KW-0238">DNA-binding</keyword>
<proteinExistence type="predicted"/>
<comment type="subcellular location">
    <subcellularLocation>
        <location evidence="1">Nucleus</location>
    </subcellularLocation>
</comment>
<evidence type="ECO:0000259" key="4">
    <source>
        <dbReference type="PROSITE" id="PS51253"/>
    </source>
</evidence>
<organism evidence="5 6">
    <name type="scientific">Strongyloides papillosus</name>
    <name type="common">Intestinal threadworm</name>
    <dbReference type="NCBI Taxonomy" id="174720"/>
    <lineage>
        <taxon>Eukaryota</taxon>
        <taxon>Metazoa</taxon>
        <taxon>Ecdysozoa</taxon>
        <taxon>Nematoda</taxon>
        <taxon>Chromadorea</taxon>
        <taxon>Rhabditida</taxon>
        <taxon>Tylenchina</taxon>
        <taxon>Panagrolaimomorpha</taxon>
        <taxon>Strongyloidoidea</taxon>
        <taxon>Strongyloididae</taxon>
        <taxon>Strongyloides</taxon>
    </lineage>
</organism>
<dbReference type="PANTHER" id="PTHR19303">
    <property type="entry name" value="TRANSPOSON"/>
    <property type="match status" value="1"/>
</dbReference>
<name>A0A0N5BPZ7_STREA</name>
<feature type="domain" description="HTH CENPB-type" evidence="4">
    <location>
        <begin position="66"/>
        <end position="145"/>
    </location>
</feature>
<dbReference type="Proteomes" id="UP000046392">
    <property type="component" value="Unplaced"/>
</dbReference>
<dbReference type="GO" id="GO:0003677">
    <property type="term" value="F:DNA binding"/>
    <property type="evidence" value="ECO:0007669"/>
    <property type="project" value="UniProtKB-KW"/>
</dbReference>